<reference evidence="3 4" key="1">
    <citation type="submission" date="2014-06" db="EMBL/GenBank/DDBJ databases">
        <authorList>
            <person name="Swart Estienne"/>
        </authorList>
    </citation>
    <scope>NUCLEOTIDE SEQUENCE [LARGE SCALE GENOMIC DNA]</scope>
    <source>
        <strain evidence="3 4">130c</strain>
    </source>
</reference>
<dbReference type="EMBL" id="CCKQ01007395">
    <property type="protein sequence ID" value="CDW78752.1"/>
    <property type="molecule type" value="Genomic_DNA"/>
</dbReference>
<evidence type="ECO:0000313" key="4">
    <source>
        <dbReference type="Proteomes" id="UP000039865"/>
    </source>
</evidence>
<name>A0A078AAW8_STYLE</name>
<keyword evidence="1" id="KW-0175">Coiled coil</keyword>
<protein>
    <submittedName>
        <fullName evidence="3">Uncharacterized protein</fullName>
    </submittedName>
</protein>
<feature type="region of interest" description="Disordered" evidence="2">
    <location>
        <begin position="492"/>
        <end position="515"/>
    </location>
</feature>
<accession>A0A078AAW8</accession>
<evidence type="ECO:0000256" key="2">
    <source>
        <dbReference type="SAM" id="MobiDB-lite"/>
    </source>
</evidence>
<proteinExistence type="predicted"/>
<feature type="coiled-coil region" evidence="1">
    <location>
        <begin position="422"/>
        <end position="463"/>
    </location>
</feature>
<dbReference type="AlphaFoldDB" id="A0A078AAW8"/>
<organism evidence="3 4">
    <name type="scientific">Stylonychia lemnae</name>
    <name type="common">Ciliate</name>
    <dbReference type="NCBI Taxonomy" id="5949"/>
    <lineage>
        <taxon>Eukaryota</taxon>
        <taxon>Sar</taxon>
        <taxon>Alveolata</taxon>
        <taxon>Ciliophora</taxon>
        <taxon>Intramacronucleata</taxon>
        <taxon>Spirotrichea</taxon>
        <taxon>Stichotrichia</taxon>
        <taxon>Sporadotrichida</taxon>
        <taxon>Oxytrichidae</taxon>
        <taxon>Stylonychinae</taxon>
        <taxon>Stylonychia</taxon>
    </lineage>
</organism>
<sequence>MKSQKPKKASIIKKSFTSQVSPNVSRVSNGNSFVGTITTKSSISPFSSQRGSVSIISQKRNSKVSEQKIAEFCNKTIKVPLNKDKAIEKSVQIRNPNQVNESSLLQNSLSNTLFNASQLSRVNDSVISTRPPKLGSAQALINTNSVILQDNQFEINTFGVVLRNTGMNSNCRPSSTQQFYKSIKEVIGNNRDLDVVLQKEENSEMENGLSQDIYQTNGVSCDDVADEVINSNEYQTFSQNLLKINEQKGFQNTFSPRQKAKIKSKIAQNKENNFKFFTPSANNYLEKNTTNTQGGISKNEGIVKTCQDFIMQSELAVNKMLSFKQNIVKKIEDQNSEYQTLHTDIVKVNKQNAEIIMQIDKYKTKNKLFKDQIDTITHAISDVYDKQQEKIDLYTKDIYSKQSNKKKMKKELETNQKCKIQRTRLTQNEQQQKQAIDYLEQQIDDKNAMISALKKKISTHKEQQMSLIKILGSSFKENLETRLGSPVSMLSNDLRKSQGSPLNFMSDARKSINFS</sequence>
<dbReference type="Proteomes" id="UP000039865">
    <property type="component" value="Unassembled WGS sequence"/>
</dbReference>
<keyword evidence="4" id="KW-1185">Reference proteome</keyword>
<dbReference type="InParanoid" id="A0A078AAW8"/>
<gene>
    <name evidence="3" type="primary">Contig4799.g5126</name>
    <name evidence="3" type="ORF">STYLEM_7736</name>
</gene>
<evidence type="ECO:0000313" key="3">
    <source>
        <dbReference type="EMBL" id="CDW78752.1"/>
    </source>
</evidence>
<evidence type="ECO:0000256" key="1">
    <source>
        <dbReference type="SAM" id="Coils"/>
    </source>
</evidence>